<sequence>MSMKKKLGMGIATAVLSVGLIGGGTFAYFSDTAVQTNHFASGTIDLSVNPEVSVDVNNLKPGDWMPRSFKLKNDGSLDMKYVSLKTEYSVTKNNGEPVSNALANKYADSIVVQFLKNTTGDKDYEVFAELSLLELRDITPEDLATKINKDIKYIVLPIIGKIPVGWEYNNYQGISAGKTADFDVKFVFEETGKNQNDLQDLKLDLTWTFEGFQEDGERR</sequence>
<dbReference type="InterPro" id="IPR023076">
    <property type="entry name" value="HMG_CoA_Rdtase_CS"/>
</dbReference>
<dbReference type="PROSITE" id="PS00318">
    <property type="entry name" value="HMG_COA_REDUCTASE_2"/>
    <property type="match status" value="1"/>
</dbReference>
<dbReference type="Proteomes" id="UP001275315">
    <property type="component" value="Unassembled WGS sequence"/>
</dbReference>
<organism evidence="1 2">
    <name type="scientific">Paracerasibacillus soli</name>
    <dbReference type="NCBI Taxonomy" id="480284"/>
    <lineage>
        <taxon>Bacteria</taxon>
        <taxon>Bacillati</taxon>
        <taxon>Bacillota</taxon>
        <taxon>Bacilli</taxon>
        <taxon>Bacillales</taxon>
        <taxon>Bacillaceae</taxon>
        <taxon>Paracerasibacillus</taxon>
    </lineage>
</organism>
<dbReference type="EMBL" id="JAWDIQ010000001">
    <property type="protein sequence ID" value="MDY0408944.1"/>
    <property type="molecule type" value="Genomic_DNA"/>
</dbReference>
<comment type="caution">
    <text evidence="1">The sequence shown here is derived from an EMBL/GenBank/DDBJ whole genome shotgun (WGS) entry which is preliminary data.</text>
</comment>
<protein>
    <submittedName>
        <fullName evidence="1">TasA family protein</fullName>
    </submittedName>
</protein>
<dbReference type="InterPro" id="IPR022121">
    <property type="entry name" value="Peptidase_M73_camelysin"/>
</dbReference>
<name>A0ABU5CT01_9BACI</name>
<dbReference type="InterPro" id="IPR023833">
    <property type="entry name" value="Signal_pept_SipW-depend-type"/>
</dbReference>
<evidence type="ECO:0000313" key="1">
    <source>
        <dbReference type="EMBL" id="MDY0408944.1"/>
    </source>
</evidence>
<dbReference type="Pfam" id="PF12389">
    <property type="entry name" value="Peptidase_M73"/>
    <property type="match status" value="1"/>
</dbReference>
<gene>
    <name evidence="1" type="ORF">RWD45_10755</name>
</gene>
<keyword evidence="2" id="KW-1185">Reference proteome</keyword>
<dbReference type="RefSeq" id="WP_320379645.1">
    <property type="nucleotide sequence ID" value="NZ_JAWDIQ010000001.1"/>
</dbReference>
<accession>A0ABU5CT01</accession>
<proteinExistence type="predicted"/>
<dbReference type="NCBIfam" id="TIGR04088">
    <property type="entry name" value="cognate_SipW"/>
    <property type="match status" value="1"/>
</dbReference>
<evidence type="ECO:0000313" key="2">
    <source>
        <dbReference type="Proteomes" id="UP001275315"/>
    </source>
</evidence>
<reference evidence="1 2" key="1">
    <citation type="submission" date="2023-10" db="EMBL/GenBank/DDBJ databases">
        <title>Virgibacillus soli CC-YMP-6 genome.</title>
        <authorList>
            <person name="Miliotis G."/>
            <person name="Sengupta P."/>
            <person name="Hameed A."/>
            <person name="Chuvochina M."/>
            <person name="Mcdonagh F."/>
            <person name="Simpson A.C."/>
            <person name="Singh N.K."/>
            <person name="Rekha P.D."/>
            <person name="Raman K."/>
            <person name="Hugenholtz P."/>
            <person name="Venkateswaran K."/>
        </authorList>
    </citation>
    <scope>NUCLEOTIDE SEQUENCE [LARGE SCALE GENOMIC DNA]</scope>
    <source>
        <strain evidence="1 2">CC-YMP-6</strain>
    </source>
</reference>